<name>A0A0C2F5Y1_9BILA</name>
<feature type="region of interest" description="Disordered" evidence="1">
    <location>
        <begin position="10"/>
        <end position="68"/>
    </location>
</feature>
<accession>A0A0C2F5Y1</accession>
<organism evidence="2 3">
    <name type="scientific">Ancylostoma duodenale</name>
    <dbReference type="NCBI Taxonomy" id="51022"/>
    <lineage>
        <taxon>Eukaryota</taxon>
        <taxon>Metazoa</taxon>
        <taxon>Ecdysozoa</taxon>
        <taxon>Nematoda</taxon>
        <taxon>Chromadorea</taxon>
        <taxon>Rhabditida</taxon>
        <taxon>Rhabditina</taxon>
        <taxon>Rhabditomorpha</taxon>
        <taxon>Strongyloidea</taxon>
        <taxon>Ancylostomatidae</taxon>
        <taxon>Ancylostomatinae</taxon>
        <taxon>Ancylostoma</taxon>
    </lineage>
</organism>
<reference evidence="2 3" key="1">
    <citation type="submission" date="2013-12" db="EMBL/GenBank/DDBJ databases">
        <title>Draft genome of the parsitic nematode Ancylostoma duodenale.</title>
        <authorList>
            <person name="Mitreva M."/>
        </authorList>
    </citation>
    <scope>NUCLEOTIDE SEQUENCE [LARGE SCALE GENOMIC DNA]</scope>
    <source>
        <strain evidence="2 3">Zhejiang</strain>
    </source>
</reference>
<dbReference type="EMBL" id="KN781601">
    <property type="protein sequence ID" value="KIH43930.1"/>
    <property type="molecule type" value="Genomic_DNA"/>
</dbReference>
<dbReference type="OrthoDB" id="329272at2759"/>
<protein>
    <submittedName>
        <fullName evidence="2">Uncharacterized protein</fullName>
    </submittedName>
</protein>
<keyword evidence="3" id="KW-1185">Reference proteome</keyword>
<evidence type="ECO:0000256" key="1">
    <source>
        <dbReference type="SAM" id="MobiDB-lite"/>
    </source>
</evidence>
<dbReference type="Proteomes" id="UP000054047">
    <property type="component" value="Unassembled WGS sequence"/>
</dbReference>
<feature type="compositionally biased region" description="Pro residues" evidence="1">
    <location>
        <begin position="49"/>
        <end position="58"/>
    </location>
</feature>
<evidence type="ECO:0000313" key="2">
    <source>
        <dbReference type="EMBL" id="KIH43930.1"/>
    </source>
</evidence>
<evidence type="ECO:0000313" key="3">
    <source>
        <dbReference type="Proteomes" id="UP000054047"/>
    </source>
</evidence>
<dbReference type="AlphaFoldDB" id="A0A0C2F5Y1"/>
<sequence>MISVEAAAKEFGFNEEPRVRNHEVHLKKPSGSDVGVVSLPEAPQMGTSAPPPPPPPPLLNNMPSKTSVAPVSTVGHQYMYKKLN</sequence>
<gene>
    <name evidence="2" type="ORF">ANCDUO_26057</name>
</gene>
<feature type="compositionally biased region" description="Basic and acidic residues" evidence="1">
    <location>
        <begin position="15"/>
        <end position="26"/>
    </location>
</feature>
<proteinExistence type="predicted"/>